<evidence type="ECO:0000313" key="1">
    <source>
        <dbReference type="EMBL" id="EEA89752.1"/>
    </source>
</evidence>
<reference evidence="1 2" key="2">
    <citation type="submission" date="2008-10" db="EMBL/GenBank/DDBJ databases">
        <authorList>
            <person name="Fulton L."/>
            <person name="Clifton S."/>
            <person name="Fulton B."/>
            <person name="Xu J."/>
            <person name="Minx P."/>
            <person name="Pepin K.H."/>
            <person name="Johnson M."/>
            <person name="Thiruvilangam P."/>
            <person name="Bhonagiri V."/>
            <person name="Nash W.E."/>
            <person name="Mardis E.R."/>
            <person name="Wilson R.K."/>
        </authorList>
    </citation>
    <scope>NUCLEOTIDE SEQUENCE [LARGE SCALE GENOMIC DNA]</scope>
    <source>
        <strain evidence="1 2">DSM 13279</strain>
    </source>
</reference>
<protein>
    <recommendedName>
        <fullName evidence="3">Transcriptional regulator, AbiEi antitoxin, Type IV TA system</fullName>
    </recommendedName>
</protein>
<organism evidence="1 2">
    <name type="scientific">Collinsella stercoris DSM 13279</name>
    <dbReference type="NCBI Taxonomy" id="445975"/>
    <lineage>
        <taxon>Bacteria</taxon>
        <taxon>Bacillati</taxon>
        <taxon>Actinomycetota</taxon>
        <taxon>Coriobacteriia</taxon>
        <taxon>Coriobacteriales</taxon>
        <taxon>Coriobacteriaceae</taxon>
        <taxon>Collinsella</taxon>
    </lineage>
</organism>
<dbReference type="GeneID" id="98002417"/>
<dbReference type="Proteomes" id="UP000003560">
    <property type="component" value="Unassembled WGS sequence"/>
</dbReference>
<dbReference type="eggNOG" id="ENOG5032J9T">
    <property type="taxonomic scope" value="Bacteria"/>
</dbReference>
<dbReference type="STRING" id="445975.COLSTE_02068"/>
<dbReference type="EMBL" id="ABXJ01000124">
    <property type="protein sequence ID" value="EEA89752.1"/>
    <property type="molecule type" value="Genomic_DNA"/>
</dbReference>
<dbReference type="RefSeq" id="WP_006721697.1">
    <property type="nucleotide sequence ID" value="NZ_CP085935.1"/>
</dbReference>
<name>B6GD90_9ACTN</name>
<dbReference type="HOGENOM" id="CLU_1495213_0_0_11"/>
<comment type="caution">
    <text evidence="1">The sequence shown here is derived from an EMBL/GenBank/DDBJ whole genome shotgun (WGS) entry which is preliminary data.</text>
</comment>
<reference evidence="1 2" key="1">
    <citation type="submission" date="2008-10" db="EMBL/GenBank/DDBJ databases">
        <title>Draft genome sequence of Collinsella stercoris (DSM 13279).</title>
        <authorList>
            <person name="Sudarsanam P."/>
            <person name="Ley R."/>
            <person name="Guruge J."/>
            <person name="Turnbaugh P.J."/>
            <person name="Mahowald M."/>
            <person name="Liep D."/>
            <person name="Gordon J."/>
        </authorList>
    </citation>
    <scope>NUCLEOTIDE SEQUENCE [LARGE SCALE GENOMIC DNA]</scope>
    <source>
        <strain evidence="1 2">DSM 13279</strain>
    </source>
</reference>
<accession>B6GD90</accession>
<evidence type="ECO:0008006" key="3">
    <source>
        <dbReference type="Google" id="ProtNLM"/>
    </source>
</evidence>
<dbReference type="AlphaFoldDB" id="B6GD90"/>
<sequence>MLYRYDQVLVRFGSAYQISKAVDSRLIYKVERGLYSDERHPNPNTVVCTLYPQAVLTMETAFYLHGLTDVASDVVHVATPRNATRIRNEWVRQHFMEPVLMNCGVVAMNKGDGAVRVFSRERMLIELMRASAGMSPDYYKELIISYRAIANELDMREIEDCLALYSRADALFDKMQKEVL</sequence>
<keyword evidence="2" id="KW-1185">Reference proteome</keyword>
<dbReference type="OrthoDB" id="9801429at2"/>
<evidence type="ECO:0000313" key="2">
    <source>
        <dbReference type="Proteomes" id="UP000003560"/>
    </source>
</evidence>
<gene>
    <name evidence="1" type="ORF">COLSTE_02068</name>
</gene>
<proteinExistence type="predicted"/>